<dbReference type="Gene3D" id="3.50.50.60">
    <property type="entry name" value="FAD/NAD(P)-binding domain"/>
    <property type="match status" value="1"/>
</dbReference>
<dbReference type="InterPro" id="IPR036188">
    <property type="entry name" value="FAD/NAD-bd_sf"/>
</dbReference>
<dbReference type="AlphaFoldDB" id="A0A4U3MEX4"/>
<proteinExistence type="predicted"/>
<name>A0A4U3MEX4_9ACTN</name>
<protein>
    <submittedName>
        <fullName evidence="1">FAD-dependent oxidoreductase</fullName>
    </submittedName>
</protein>
<comment type="caution">
    <text evidence="1">The sequence shown here is derived from an EMBL/GenBank/DDBJ whole genome shotgun (WGS) entry which is preliminary data.</text>
</comment>
<accession>A0A4U3MEX4</accession>
<dbReference type="PANTHER" id="PTHR42923">
    <property type="entry name" value="PROTOPORPHYRINOGEN OXIDASE"/>
    <property type="match status" value="1"/>
</dbReference>
<dbReference type="Gene3D" id="3.90.660.50">
    <property type="match status" value="1"/>
</dbReference>
<dbReference type="EMBL" id="SZQA01000013">
    <property type="protein sequence ID" value="TKK87938.1"/>
    <property type="molecule type" value="Genomic_DNA"/>
</dbReference>
<sequence length="386" mass="41809">MTQITIIGGGLAGLTAAIACAEEGADVLLHEAHQTLGGRARSTAAPYVANDGTHVLYSDGAPFRWLDRRGLAGPYRSLGPKEFRRLRVRYGSRLLPRPPRPLLRALLRRGREAPVHESFESWGHRHLGEEATSAVAGLLGVVTYEADPGRLSAKFVWDRFRRVSRPGFPAPRYVVGGWGRMIERMAARARALGVMIETGSRVTELPPGPVIVATSLDAARTLLGDPALTWESGRAALLDLGVTRDPADVFLIADLDEGGFLERYSSPDPTLAPENESLIQLQIPLRTGEGKSAAIARLERLADLGLPRWRERLTWRREALASGRTGALDLPGLTWRDRPAIDRGDGVRLAGDSVAAPGLLSEVAVNSALEAARQTVGSIRKTPRMT</sequence>
<dbReference type="Proteomes" id="UP000308705">
    <property type="component" value="Unassembled WGS sequence"/>
</dbReference>
<dbReference type="OrthoDB" id="5501831at2"/>
<evidence type="ECO:0000313" key="2">
    <source>
        <dbReference type="Proteomes" id="UP000308705"/>
    </source>
</evidence>
<dbReference type="GO" id="GO:0016491">
    <property type="term" value="F:oxidoreductase activity"/>
    <property type="evidence" value="ECO:0007669"/>
    <property type="project" value="TreeGrafter"/>
</dbReference>
<keyword evidence="2" id="KW-1185">Reference proteome</keyword>
<dbReference type="RefSeq" id="WP_137247735.1">
    <property type="nucleotide sequence ID" value="NZ_SZQA01000013.1"/>
</dbReference>
<gene>
    <name evidence="1" type="ORF">FDA94_15355</name>
</gene>
<evidence type="ECO:0000313" key="1">
    <source>
        <dbReference type="EMBL" id="TKK87938.1"/>
    </source>
</evidence>
<organism evidence="1 2">
    <name type="scientific">Herbidospora galbida</name>
    <dbReference type="NCBI Taxonomy" id="2575442"/>
    <lineage>
        <taxon>Bacteria</taxon>
        <taxon>Bacillati</taxon>
        <taxon>Actinomycetota</taxon>
        <taxon>Actinomycetes</taxon>
        <taxon>Streptosporangiales</taxon>
        <taxon>Streptosporangiaceae</taxon>
        <taxon>Herbidospora</taxon>
    </lineage>
</organism>
<dbReference type="Pfam" id="PF13450">
    <property type="entry name" value="NAD_binding_8"/>
    <property type="match status" value="1"/>
</dbReference>
<reference evidence="1 2" key="1">
    <citation type="submission" date="2019-04" db="EMBL/GenBank/DDBJ databases">
        <title>Herbidospora sp. NEAU-GS14.nov., a novel actinomycete isolated from soil.</title>
        <authorList>
            <person name="Han L."/>
        </authorList>
    </citation>
    <scope>NUCLEOTIDE SEQUENCE [LARGE SCALE GENOMIC DNA]</scope>
    <source>
        <strain evidence="1 2">NEAU-GS14</strain>
    </source>
</reference>
<dbReference type="InterPro" id="IPR050464">
    <property type="entry name" value="Zeta_carotene_desat/Oxidored"/>
</dbReference>
<dbReference type="SUPFAM" id="SSF51971">
    <property type="entry name" value="Nucleotide-binding domain"/>
    <property type="match status" value="1"/>
</dbReference>